<keyword evidence="4" id="KW-1185">Reference proteome</keyword>
<dbReference type="Proteomes" id="UP000199331">
    <property type="component" value="Unassembled WGS sequence"/>
</dbReference>
<dbReference type="SMART" id="SM00028">
    <property type="entry name" value="TPR"/>
    <property type="match status" value="3"/>
</dbReference>
<keyword evidence="1" id="KW-0812">Transmembrane</keyword>
<feature type="transmembrane region" description="Helical" evidence="1">
    <location>
        <begin position="181"/>
        <end position="203"/>
    </location>
</feature>
<dbReference type="RefSeq" id="WP_177201772.1">
    <property type="nucleotide sequence ID" value="NZ_FOWZ01000001.1"/>
</dbReference>
<dbReference type="GO" id="GO:0007165">
    <property type="term" value="P:signal transduction"/>
    <property type="evidence" value="ECO:0007669"/>
    <property type="project" value="InterPro"/>
</dbReference>
<dbReference type="Pfam" id="PF13676">
    <property type="entry name" value="TIR_2"/>
    <property type="match status" value="1"/>
</dbReference>
<feature type="domain" description="TIR" evidence="2">
    <location>
        <begin position="4"/>
        <end position="147"/>
    </location>
</feature>
<reference evidence="4" key="1">
    <citation type="submission" date="2016-10" db="EMBL/GenBank/DDBJ databases">
        <authorList>
            <person name="Varghese N."/>
            <person name="Submissions S."/>
        </authorList>
    </citation>
    <scope>NUCLEOTIDE SEQUENCE [LARGE SCALE GENOMIC DNA]</scope>
    <source>
        <strain evidence="4">CGMCC 1.7715</strain>
    </source>
</reference>
<dbReference type="InterPro" id="IPR035897">
    <property type="entry name" value="Toll_tir_struct_dom_sf"/>
</dbReference>
<dbReference type="SMART" id="SM00255">
    <property type="entry name" value="TIR"/>
    <property type="match status" value="1"/>
</dbReference>
<accession>A0A1I5KLE7</accession>
<protein>
    <submittedName>
        <fullName evidence="3">Tetratricopeptide repeat-containing protein</fullName>
    </submittedName>
</protein>
<dbReference type="InterPro" id="IPR019734">
    <property type="entry name" value="TPR_rpt"/>
</dbReference>
<dbReference type="SUPFAM" id="SSF52200">
    <property type="entry name" value="Toll/Interleukin receptor TIR domain"/>
    <property type="match status" value="1"/>
</dbReference>
<dbReference type="Gene3D" id="3.40.50.10140">
    <property type="entry name" value="Toll/interleukin-1 receptor homology (TIR) domain"/>
    <property type="match status" value="1"/>
</dbReference>
<dbReference type="InterPro" id="IPR000157">
    <property type="entry name" value="TIR_dom"/>
</dbReference>
<evidence type="ECO:0000313" key="3">
    <source>
        <dbReference type="EMBL" id="SFO85802.1"/>
    </source>
</evidence>
<keyword evidence="1" id="KW-0472">Membrane</keyword>
<dbReference type="Pfam" id="PF13181">
    <property type="entry name" value="TPR_8"/>
    <property type="match status" value="1"/>
</dbReference>
<dbReference type="AlphaFoldDB" id="A0A1I5KLE7"/>
<organism evidence="3 4">
    <name type="scientific">Qipengyuania nanhaisediminis</name>
    <dbReference type="NCBI Taxonomy" id="604088"/>
    <lineage>
        <taxon>Bacteria</taxon>
        <taxon>Pseudomonadati</taxon>
        <taxon>Pseudomonadota</taxon>
        <taxon>Alphaproteobacteria</taxon>
        <taxon>Sphingomonadales</taxon>
        <taxon>Erythrobacteraceae</taxon>
        <taxon>Qipengyuania</taxon>
    </lineage>
</organism>
<dbReference type="PROSITE" id="PS50104">
    <property type="entry name" value="TIR"/>
    <property type="match status" value="1"/>
</dbReference>
<keyword evidence="1" id="KW-1133">Transmembrane helix</keyword>
<name>A0A1I5KLE7_9SPHN</name>
<gene>
    <name evidence="3" type="ORF">SAMN04488060_0342</name>
</gene>
<dbReference type="Gene3D" id="1.25.40.10">
    <property type="entry name" value="Tetratricopeptide repeat domain"/>
    <property type="match status" value="1"/>
</dbReference>
<dbReference type="STRING" id="604088.SAMN04488060_0342"/>
<sequence>MAERRYKAFISYSHRDKQVANWLHHALETYRLPNQELGSKGREGLQPIFKDRDELPAADNLGEAIKQAIRASDALIVLCSPSAAQSPWIAREIDLYKRLNGDRGIFPVIVEGEPPDNFPAPLLVHYENGEPTDAASEPIAADIRPEGDGRKLAKLKLIAGLAHIDLDSLVQRDAARRQKRLAMVAAASLVGMVGTSGLALYAIDQRNEARDQRAEADGLIEYMLTDLRKQLEPVGRLEVLDGVGKRAMDYYARQKLEDLSDSELGRRARATMLVAEVQNVRGDNAGALPAFQQAARTTEALLARDPDDPERLYNHGQSLFWVGYIAWQHGRMKEAREALEGYSDISHELAARDRDNLEWQMEEAYSLSNLGTMDFEEGKLASALGYFQRSLDLVDTVSEKEGRPVARQVELGESHSWVSTTLRDLGRIENAIDVRRRELAIYSPMRRADPGNVDIIYAEAYAAAAMGSMLFDRGDFAGAREMLDRSIALAEGQIAADPQNTFAKELARGSLRDRALMAWLEEDRNEATRLFGRLEAHTASLKRADPDNYEWGVEDPVRLALYRAFSDRMADPADALRERARSWRKALKREDPDSPALIVGSHVVEGLALDRMNRTNEARDAYRKALSIGAVTREVVNTRKIAFQAVAAERLGERQRARTLRNRLAELGVDPPIDNALNR</sequence>
<proteinExistence type="predicted"/>
<evidence type="ECO:0000259" key="2">
    <source>
        <dbReference type="PROSITE" id="PS50104"/>
    </source>
</evidence>
<evidence type="ECO:0000256" key="1">
    <source>
        <dbReference type="SAM" id="Phobius"/>
    </source>
</evidence>
<dbReference type="SUPFAM" id="SSF48452">
    <property type="entry name" value="TPR-like"/>
    <property type="match status" value="2"/>
</dbReference>
<dbReference type="InterPro" id="IPR011990">
    <property type="entry name" value="TPR-like_helical_dom_sf"/>
</dbReference>
<dbReference type="EMBL" id="FOWZ01000001">
    <property type="protein sequence ID" value="SFO85802.1"/>
    <property type="molecule type" value="Genomic_DNA"/>
</dbReference>
<evidence type="ECO:0000313" key="4">
    <source>
        <dbReference type="Proteomes" id="UP000199331"/>
    </source>
</evidence>